<dbReference type="EMBL" id="JAFBIL020000009">
    <property type="protein sequence ID" value="MBZ2209763.1"/>
    <property type="molecule type" value="Genomic_DNA"/>
</dbReference>
<organism evidence="9 10">
    <name type="scientific">Massilia soli</name>
    <dbReference type="NCBI Taxonomy" id="2792854"/>
    <lineage>
        <taxon>Bacteria</taxon>
        <taxon>Pseudomonadati</taxon>
        <taxon>Pseudomonadota</taxon>
        <taxon>Betaproteobacteria</taxon>
        <taxon>Burkholderiales</taxon>
        <taxon>Oxalobacteraceae</taxon>
        <taxon>Telluria group</taxon>
        <taxon>Massilia</taxon>
    </lineage>
</organism>
<dbReference type="InterPro" id="IPR023090">
    <property type="entry name" value="UPF0702_alpha/beta_dom_sf"/>
</dbReference>
<comment type="caution">
    <text evidence="9">The sequence shown here is derived from an EMBL/GenBank/DDBJ whole genome shotgun (WGS) entry which is preliminary data.</text>
</comment>
<evidence type="ECO:0000256" key="6">
    <source>
        <dbReference type="ARBA" id="ARBA00023136"/>
    </source>
</evidence>
<dbReference type="PANTHER" id="PTHR34582">
    <property type="entry name" value="UPF0702 TRANSMEMBRANE PROTEIN YCAP"/>
    <property type="match status" value="1"/>
</dbReference>
<proteinExistence type="inferred from homology"/>
<accession>A0ABS7SUX8</accession>
<comment type="similarity">
    <text evidence="2">Belongs to the UPF0702 family.</text>
</comment>
<reference evidence="9 10" key="1">
    <citation type="submission" date="2021-01" db="EMBL/GenBank/DDBJ databases">
        <authorList>
            <person name="Ruan W."/>
            <person name="Khan S.A."/>
            <person name="Jeon C.O."/>
        </authorList>
    </citation>
    <scope>NUCLEOTIDE SEQUENCE [LARGE SCALE GENOMIC DNA]</scope>
    <source>
        <strain evidence="9 10">R798</strain>
    </source>
</reference>
<feature type="transmembrane region" description="Helical" evidence="7">
    <location>
        <begin position="64"/>
        <end position="86"/>
    </location>
</feature>
<evidence type="ECO:0000256" key="5">
    <source>
        <dbReference type="ARBA" id="ARBA00022989"/>
    </source>
</evidence>
<evidence type="ECO:0000259" key="8">
    <source>
        <dbReference type="Pfam" id="PF04239"/>
    </source>
</evidence>
<gene>
    <name evidence="9" type="ORF">I4X03_021065</name>
</gene>
<evidence type="ECO:0000313" key="10">
    <source>
        <dbReference type="Proteomes" id="UP000809349"/>
    </source>
</evidence>
<dbReference type="Proteomes" id="UP000809349">
    <property type="component" value="Unassembled WGS sequence"/>
</dbReference>
<sequence>MLFDSWDSIGRMVVFGIAAYAGAIAMLRISGSRTLSKMNAFDLVVTIAFGSTLSAILIDGSLSLATGIGALALLIVLQFVVAALAVRSGRFRNWITTQPVLLAWGGHVLDDAMRQQRVAIEDIEAALRQRGFARLDQVMAVVLEADGSLSVVESAGTDGAARLSGMQVPPQ</sequence>
<evidence type="ECO:0000256" key="4">
    <source>
        <dbReference type="ARBA" id="ARBA00022692"/>
    </source>
</evidence>
<reference evidence="9 10" key="2">
    <citation type="submission" date="2021-08" db="EMBL/GenBank/DDBJ databases">
        <title>Massilia sp. R798.</title>
        <authorList>
            <person name="Baek J.H."/>
            <person name="Jung H.S."/>
            <person name="Kim K.R."/>
            <person name="Jeon C.O."/>
        </authorList>
    </citation>
    <scope>NUCLEOTIDE SEQUENCE [LARGE SCALE GENOMIC DNA]</scope>
    <source>
        <strain evidence="9 10">R798</strain>
    </source>
</reference>
<evidence type="ECO:0000256" key="2">
    <source>
        <dbReference type="ARBA" id="ARBA00006448"/>
    </source>
</evidence>
<dbReference type="InterPro" id="IPR007353">
    <property type="entry name" value="DUF421"/>
</dbReference>
<feature type="domain" description="YetF C-terminal" evidence="8">
    <location>
        <begin position="88"/>
        <end position="156"/>
    </location>
</feature>
<evidence type="ECO:0000256" key="7">
    <source>
        <dbReference type="SAM" id="Phobius"/>
    </source>
</evidence>
<feature type="transmembrane region" description="Helical" evidence="7">
    <location>
        <begin position="12"/>
        <end position="29"/>
    </location>
</feature>
<comment type="subcellular location">
    <subcellularLocation>
        <location evidence="1">Cell membrane</location>
        <topology evidence="1">Multi-pass membrane protein</topology>
    </subcellularLocation>
</comment>
<evidence type="ECO:0000256" key="1">
    <source>
        <dbReference type="ARBA" id="ARBA00004651"/>
    </source>
</evidence>
<keyword evidence="4 7" id="KW-0812">Transmembrane</keyword>
<name>A0ABS7SUX8_9BURK</name>
<keyword evidence="5 7" id="KW-1133">Transmembrane helix</keyword>
<evidence type="ECO:0000313" key="9">
    <source>
        <dbReference type="EMBL" id="MBZ2209763.1"/>
    </source>
</evidence>
<keyword evidence="6 7" id="KW-0472">Membrane</keyword>
<keyword evidence="10" id="KW-1185">Reference proteome</keyword>
<keyword evidence="3" id="KW-1003">Cell membrane</keyword>
<dbReference type="Gene3D" id="3.30.240.20">
    <property type="entry name" value="bsu07140 like domains"/>
    <property type="match status" value="1"/>
</dbReference>
<dbReference type="Pfam" id="PF04239">
    <property type="entry name" value="DUF421"/>
    <property type="match status" value="1"/>
</dbReference>
<dbReference type="PANTHER" id="PTHR34582:SF6">
    <property type="entry name" value="UPF0702 TRANSMEMBRANE PROTEIN YCAP"/>
    <property type="match status" value="1"/>
</dbReference>
<evidence type="ECO:0000256" key="3">
    <source>
        <dbReference type="ARBA" id="ARBA00022475"/>
    </source>
</evidence>
<feature type="transmembrane region" description="Helical" evidence="7">
    <location>
        <begin position="41"/>
        <end position="58"/>
    </location>
</feature>
<dbReference type="RefSeq" id="WP_223470389.1">
    <property type="nucleotide sequence ID" value="NZ_JAFBIL020000009.1"/>
</dbReference>
<protein>
    <submittedName>
        <fullName evidence="9">DUF421 domain-containing protein</fullName>
    </submittedName>
</protein>